<dbReference type="EMBL" id="JAQIZT010000013">
    <property type="protein sequence ID" value="KAJ6974040.1"/>
    <property type="molecule type" value="Genomic_DNA"/>
</dbReference>
<dbReference type="Proteomes" id="UP001164929">
    <property type="component" value="Chromosome 13"/>
</dbReference>
<dbReference type="AlphaFoldDB" id="A0AAD6LVE1"/>
<comment type="caution">
    <text evidence="1">The sequence shown here is derived from an EMBL/GenBank/DDBJ whole genome shotgun (WGS) entry which is preliminary data.</text>
</comment>
<protein>
    <submittedName>
        <fullName evidence="1">Uncharacterized protein</fullName>
    </submittedName>
</protein>
<proteinExistence type="predicted"/>
<evidence type="ECO:0000313" key="2">
    <source>
        <dbReference type="Proteomes" id="UP001164929"/>
    </source>
</evidence>
<reference evidence="1" key="1">
    <citation type="journal article" date="2023" name="Mol. Ecol. Resour.">
        <title>Chromosome-level genome assembly of a triploid poplar Populus alba 'Berolinensis'.</title>
        <authorList>
            <person name="Chen S."/>
            <person name="Yu Y."/>
            <person name="Wang X."/>
            <person name="Wang S."/>
            <person name="Zhang T."/>
            <person name="Zhou Y."/>
            <person name="He R."/>
            <person name="Meng N."/>
            <person name="Wang Y."/>
            <person name="Liu W."/>
            <person name="Liu Z."/>
            <person name="Liu J."/>
            <person name="Guo Q."/>
            <person name="Huang H."/>
            <person name="Sederoff R.R."/>
            <person name="Wang G."/>
            <person name="Qu G."/>
            <person name="Chen S."/>
        </authorList>
    </citation>
    <scope>NUCLEOTIDE SEQUENCE</scope>
    <source>
        <strain evidence="1">SC-2020</strain>
    </source>
</reference>
<accession>A0AAD6LVE1</accession>
<name>A0AAD6LVE1_9ROSI</name>
<keyword evidence="2" id="KW-1185">Reference proteome</keyword>
<evidence type="ECO:0000313" key="1">
    <source>
        <dbReference type="EMBL" id="KAJ6974040.1"/>
    </source>
</evidence>
<gene>
    <name evidence="1" type="ORF">NC653_030180</name>
</gene>
<sequence length="168" mass="18775">MPWRINKAIDFRHDSSNGLGAGRGFSDSCVPVEDIISAALSTRHQQSLLIRSRSALNQTRCNLSSRIDPRGGLSLRRRIDEIIRDRAEEAKLSVQGDEIRCGRARGREYCSFYLFIIYLPDADSEMVFVHVDPCRATEGVRQCFSGPPGCSQQARNCASTCCLVYECP</sequence>
<organism evidence="1 2">
    <name type="scientific">Populus alba x Populus x berolinensis</name>
    <dbReference type="NCBI Taxonomy" id="444605"/>
    <lineage>
        <taxon>Eukaryota</taxon>
        <taxon>Viridiplantae</taxon>
        <taxon>Streptophyta</taxon>
        <taxon>Embryophyta</taxon>
        <taxon>Tracheophyta</taxon>
        <taxon>Spermatophyta</taxon>
        <taxon>Magnoliopsida</taxon>
        <taxon>eudicotyledons</taxon>
        <taxon>Gunneridae</taxon>
        <taxon>Pentapetalae</taxon>
        <taxon>rosids</taxon>
        <taxon>fabids</taxon>
        <taxon>Malpighiales</taxon>
        <taxon>Salicaceae</taxon>
        <taxon>Saliceae</taxon>
        <taxon>Populus</taxon>
    </lineage>
</organism>